<dbReference type="InterPro" id="IPR059223">
    <property type="entry name" value="DVU0772-like"/>
</dbReference>
<dbReference type="AlphaFoldDB" id="A0A8J6TC04"/>
<evidence type="ECO:0000313" key="2">
    <source>
        <dbReference type="EMBL" id="MBC8317569.1"/>
    </source>
</evidence>
<protein>
    <submittedName>
        <fullName evidence="2">DUF1566 domain-containing protein</fullName>
    </submittedName>
</protein>
<dbReference type="Proteomes" id="UP000614424">
    <property type="component" value="Unassembled WGS sequence"/>
</dbReference>
<dbReference type="EMBL" id="JACNJZ010000093">
    <property type="protein sequence ID" value="MBC8317569.1"/>
    <property type="molecule type" value="Genomic_DNA"/>
</dbReference>
<feature type="domain" description="Lcl C-terminal" evidence="1">
    <location>
        <begin position="198"/>
        <end position="298"/>
    </location>
</feature>
<evidence type="ECO:0000313" key="3">
    <source>
        <dbReference type="Proteomes" id="UP000614424"/>
    </source>
</evidence>
<proteinExistence type="predicted"/>
<reference evidence="2 3" key="1">
    <citation type="submission" date="2020-08" db="EMBL/GenBank/DDBJ databases">
        <title>Bridging the membrane lipid divide: bacteria of the FCB group superphylum have the potential to synthesize archaeal ether lipids.</title>
        <authorList>
            <person name="Villanueva L."/>
            <person name="Von Meijenfeldt F.A.B."/>
            <person name="Westbye A.B."/>
            <person name="Yadav S."/>
            <person name="Hopmans E.C."/>
            <person name="Dutilh B.E."/>
            <person name="Sinninghe Damste J.S."/>
        </authorList>
    </citation>
    <scope>NUCLEOTIDE SEQUENCE [LARGE SCALE GENOMIC DNA]</scope>
    <source>
        <strain evidence="2">NIOZ-UU47</strain>
    </source>
</reference>
<accession>A0A8J6TC04</accession>
<name>A0A8J6TC04_9BACT</name>
<evidence type="ECO:0000259" key="1">
    <source>
        <dbReference type="Pfam" id="PF07603"/>
    </source>
</evidence>
<comment type="caution">
    <text evidence="2">The sequence shown here is derived from an EMBL/GenBank/DDBJ whole genome shotgun (WGS) entry which is preliminary data.</text>
</comment>
<dbReference type="InterPro" id="IPR011460">
    <property type="entry name" value="Lcl_C"/>
</dbReference>
<dbReference type="NCBIfam" id="NF045682">
    <property type="entry name" value="DVU0772_fam"/>
    <property type="match status" value="1"/>
</dbReference>
<dbReference type="Pfam" id="PF07603">
    <property type="entry name" value="Lcl_C"/>
    <property type="match status" value="1"/>
</dbReference>
<sequence>MGLFKKLGVSPDLQPSIDWDLIPAETFAIFESWGGKERVRHASERFYYFYIDYWEQPATLCLMERGIKFARVLAKIDAPQEMIDKAVASQGKTMGLDKTYAISAEIKKWLLTNIVDSEDQSKVIPIKTGLDKDIPPIDLPGKDDPVPELTRIHLASSTETLEETEVTGLIKEKNFYDSQYNPDGSFANYLIDNKDGLTVTDLVTGLMWQLEGYDIMSRRKMIGHAKQANDEMFAGFNDWRLPTLEEALSLMEPAENSKGLHLSPCFSEHQPFIFLNEKREPGGYWFCDYKQGTVFWASGTIPGGFGRLCRTVE</sequence>
<organism evidence="2 3">
    <name type="scientific">Candidatus Desulfobia pelagia</name>
    <dbReference type="NCBI Taxonomy" id="2841692"/>
    <lineage>
        <taxon>Bacteria</taxon>
        <taxon>Pseudomonadati</taxon>
        <taxon>Thermodesulfobacteriota</taxon>
        <taxon>Desulfobulbia</taxon>
        <taxon>Desulfobulbales</taxon>
        <taxon>Desulfobulbaceae</taxon>
        <taxon>Candidatus Desulfobia</taxon>
    </lineage>
</organism>
<gene>
    <name evidence="2" type="ORF">H8E41_06655</name>
</gene>